<reference evidence="2 3" key="1">
    <citation type="submission" date="2019-09" db="EMBL/GenBank/DDBJ databases">
        <title>Genome sequence and assembly of Taibaiella sp.</title>
        <authorList>
            <person name="Chhetri G."/>
        </authorList>
    </citation>
    <scope>NUCLEOTIDE SEQUENCE [LARGE SCALE GENOMIC DNA]</scope>
    <source>
        <strain evidence="2 3">KVB11</strain>
    </source>
</reference>
<sequence>MIHLERGVIVSFVFEARGRARTAGEFQLHPFLCPKTTTKMNENGKSLMGCLTIIFTVATGYVAWQKIHPNDLLSFIGFLIMWFIIAFLVKHVIFIVVGALLAILSKLLDKN</sequence>
<keyword evidence="1" id="KW-0472">Membrane</keyword>
<evidence type="ECO:0000313" key="2">
    <source>
        <dbReference type="EMBL" id="KAA5532558.1"/>
    </source>
</evidence>
<dbReference type="RefSeq" id="WP_150034061.1">
    <property type="nucleotide sequence ID" value="NZ_VWSH01000004.1"/>
</dbReference>
<comment type="caution">
    <text evidence="2">The sequence shown here is derived from an EMBL/GenBank/DDBJ whole genome shotgun (WGS) entry which is preliminary data.</text>
</comment>
<protein>
    <submittedName>
        <fullName evidence="2">Uncharacterized protein</fullName>
    </submittedName>
</protein>
<dbReference type="Proteomes" id="UP000323632">
    <property type="component" value="Unassembled WGS sequence"/>
</dbReference>
<accession>A0A5M6CBI4</accession>
<proteinExistence type="predicted"/>
<name>A0A5M6CBI4_9BACT</name>
<dbReference type="EMBL" id="VWSH01000004">
    <property type="protein sequence ID" value="KAA5532558.1"/>
    <property type="molecule type" value="Genomic_DNA"/>
</dbReference>
<keyword evidence="3" id="KW-1185">Reference proteome</keyword>
<evidence type="ECO:0000313" key="3">
    <source>
        <dbReference type="Proteomes" id="UP000323632"/>
    </source>
</evidence>
<evidence type="ECO:0000256" key="1">
    <source>
        <dbReference type="SAM" id="Phobius"/>
    </source>
</evidence>
<keyword evidence="1" id="KW-0812">Transmembrane</keyword>
<dbReference type="AlphaFoldDB" id="A0A5M6CBI4"/>
<feature type="transmembrane region" description="Helical" evidence="1">
    <location>
        <begin position="46"/>
        <end position="64"/>
    </location>
</feature>
<gene>
    <name evidence="2" type="ORF">F0919_17400</name>
</gene>
<keyword evidence="1" id="KW-1133">Transmembrane helix</keyword>
<feature type="transmembrane region" description="Helical" evidence="1">
    <location>
        <begin position="76"/>
        <end position="104"/>
    </location>
</feature>
<organism evidence="2 3">
    <name type="scientific">Taibaiella lutea</name>
    <dbReference type="NCBI Taxonomy" id="2608001"/>
    <lineage>
        <taxon>Bacteria</taxon>
        <taxon>Pseudomonadati</taxon>
        <taxon>Bacteroidota</taxon>
        <taxon>Chitinophagia</taxon>
        <taxon>Chitinophagales</taxon>
        <taxon>Chitinophagaceae</taxon>
        <taxon>Taibaiella</taxon>
    </lineage>
</organism>